<dbReference type="NCBIfam" id="NF038232">
    <property type="entry name" value="STM3845_fam"/>
    <property type="match status" value="1"/>
</dbReference>
<reference evidence="1 2" key="1">
    <citation type="journal article" date="2018" name="Sci. Rep.">
        <title>Rhizobium tumorigenes sp. nov., a novel plant tumorigenic bacterium isolated from cane gall tumors on thornless blackberry.</title>
        <authorList>
            <person name="Kuzmanovi N."/>
            <person name="Smalla K."/>
            <person name="Gronow S."/>
            <person name="PuBawska J."/>
        </authorList>
    </citation>
    <scope>NUCLEOTIDE SEQUENCE [LARGE SCALE GENOMIC DNA]</scope>
    <source>
        <strain evidence="1 2">CCBAU 85046</strain>
    </source>
</reference>
<comment type="caution">
    <text evidence="1">The sequence shown here is derived from an EMBL/GenBank/DDBJ whole genome shotgun (WGS) entry which is preliminary data.</text>
</comment>
<name>A0A2W4EFD1_9HYPH</name>
<evidence type="ECO:0000313" key="2">
    <source>
        <dbReference type="Proteomes" id="UP000248925"/>
    </source>
</evidence>
<gene>
    <name evidence="1" type="ORF">CPY51_16095</name>
</gene>
<dbReference type="EMBL" id="PCDP01000036">
    <property type="protein sequence ID" value="PZM13036.1"/>
    <property type="molecule type" value="Genomic_DNA"/>
</dbReference>
<organism evidence="1 2">
    <name type="scientific">Rhizobium tubonense</name>
    <dbReference type="NCBI Taxonomy" id="484088"/>
    <lineage>
        <taxon>Bacteria</taxon>
        <taxon>Pseudomonadati</taxon>
        <taxon>Pseudomonadota</taxon>
        <taxon>Alphaproteobacteria</taxon>
        <taxon>Hyphomicrobiales</taxon>
        <taxon>Rhizobiaceae</taxon>
        <taxon>Rhizobium/Agrobacterium group</taxon>
        <taxon>Rhizobium</taxon>
    </lineage>
</organism>
<accession>A0A2W4EFD1</accession>
<dbReference type="AlphaFoldDB" id="A0A2W4EFD1"/>
<dbReference type="Proteomes" id="UP000248925">
    <property type="component" value="Unassembled WGS sequence"/>
</dbReference>
<evidence type="ECO:0000313" key="1">
    <source>
        <dbReference type="EMBL" id="PZM13036.1"/>
    </source>
</evidence>
<sequence length="209" mass="23588">MGGIDSKPLSLRKYLLTERKLGEKIRAKIVLAEAANQLYRDTEYNDLISFEEDIAVIASVVLLIAESAGSLAELGAFATSDQIRPSTCVILKTEHYEAESFVRFGPVQKIFKEDERRIAAFPWRNNKHGEIIKSSIQGHFSAIKKFVNSQISQNPEQFLFRNSENFQIFGIILWIIHLSKAISVTEILGYVREIGVATSQRDVKINCIV</sequence>
<keyword evidence="2" id="KW-1185">Reference proteome</keyword>
<protein>
    <submittedName>
        <fullName evidence="1">Uncharacterized protein</fullName>
    </submittedName>
</protein>
<proteinExistence type="predicted"/>
<dbReference type="InterPro" id="IPR049725">
    <property type="entry name" value="STM3845-like"/>
</dbReference>